<dbReference type="Gene3D" id="3.30.300.30">
    <property type="match status" value="1"/>
</dbReference>
<sequence>MTGANASAPTKHLAACCISHEFYRRASANPSRIAVIHASGGSRLFQEFHRLHSDQTFTDFDELVSEKRTSHRPTIYEGDICFTFSDILSAVDALSAKLRRVLNCTDDSRLIKHDDSGNDFHRDQLVQHFNESQKTYTPRVIGIYMEPSIEYIVTVLSVLRCGYAFMPLEPSWPNERISQVLSSSKVDLLVGCGSLVNSSFHCIDKLDWLIDDGRCPVLPIYMEDYIQKNDSGPLNLVWPCERERLRSFCYLIYTSGSTGEPKGVCGTEAGLLNRFFGMQELYPLQVEDQLLFKTSISFIDHLQEFLGALLATCTLVIPPFNQLKENLFYIVSFLKDYSISRIIAVPSFMRAIIPTLESLYFRRIQSSLKVLVLSGETLHLSMLKILVELLPRTTILNLYGSTEVSGDCTYFDCKDLPLILEHENLSSVPIGLPLYNCDVHLHGDDDPNEGEICVGGLCLSAGYFNYPFVLPLDYVELSQGFDSESTDRRVQCYFRTGDFARKLQNGNFVFLGRKDRTVKVSGQRIALEEVENVLTEHPEVADATVIFCNDKGDISLLEAHLILKENSEHVVTLRSIMNWLAKKLPPAMVPVRFFFTDSFPMSSGGKVDYNLLANSRVCNTCFTSEIDGTQDLDLIQAIEKAFCDGLKVDKVSHNADFFEMGGNSISAAYVSYTLGINMKELYTFPTPERLQLALLRNKVSFNHGLGSGSSKAGNYEGPSNSKIFSADSKEHSHNRKIPLRGHPFKRMKMDSDLYIGSNNVGARDSYSSFDLIKCSFSRCNHVKHVEQCEGCECYSMHTQEFPIDGKFSIRECWKVHMESCVDASPLVVHRKRDVYVFIGSHSHKFVCIDAKSGIVQWMVKLRGRVECSAAIVGDFSQVVVGCYEGNIYFLNFLNGSTHWSYQTYGEVKSQPVVDKSRHLVWCGSHDHNLYALDYENYCCVFKISCGGSIFGSPAIDEMQGKLYVASTSGRLTAVSQEAQLYCVLWIKDLGAPVFGPLSINTSCGIVICCLVDGSVLALDVRGSIVWKGRTGGPIFAGPCMSHSLTSQVLVCSRDGCIYSFNLKNGKLLWKHSVEDPITASAYIDEHLLLTHDRQTLPRRFICACTSSGSIHVLQVDSDRNKAARKSSGGDMIQEFAKLKLEGEIFSSPVMIGGSIFVGCRDDYFHCLKLEIQVPN</sequence>
<keyword evidence="2" id="KW-0587">Phenylpropanoid metabolism</keyword>
<accession>A0AAV0GIU1</accession>
<dbReference type="GO" id="GO:0043041">
    <property type="term" value="P:amino acid activation for nonribosomal peptide biosynthetic process"/>
    <property type="evidence" value="ECO:0007669"/>
    <property type="project" value="TreeGrafter"/>
</dbReference>
<evidence type="ECO:0008006" key="8">
    <source>
        <dbReference type="Google" id="ProtNLM"/>
    </source>
</evidence>
<dbReference type="Gene3D" id="1.10.1200.10">
    <property type="entry name" value="ACP-like"/>
    <property type="match status" value="1"/>
</dbReference>
<dbReference type="Pfam" id="PF13570">
    <property type="entry name" value="Beta-prop_ACSF4"/>
    <property type="match status" value="1"/>
</dbReference>
<dbReference type="PROSITE" id="PS00455">
    <property type="entry name" value="AMP_BINDING"/>
    <property type="match status" value="1"/>
</dbReference>
<dbReference type="InterPro" id="IPR000873">
    <property type="entry name" value="AMP-dep_synth/lig_dom"/>
</dbReference>
<dbReference type="Proteomes" id="UP001152523">
    <property type="component" value="Unassembled WGS sequence"/>
</dbReference>
<evidence type="ECO:0000313" key="6">
    <source>
        <dbReference type="EMBL" id="CAH9147877.1"/>
    </source>
</evidence>
<dbReference type="InterPro" id="IPR020845">
    <property type="entry name" value="AMP-binding_CS"/>
</dbReference>
<dbReference type="InterPro" id="IPR045851">
    <property type="entry name" value="AMP-bd_C_sf"/>
</dbReference>
<dbReference type="PANTHER" id="PTHR44394:SF1">
    <property type="entry name" value="BETA-ALANINE-ACTIVATING ENZYME"/>
    <property type="match status" value="1"/>
</dbReference>
<dbReference type="InterPro" id="IPR042099">
    <property type="entry name" value="ANL_N_sf"/>
</dbReference>
<dbReference type="Pfam" id="PF00501">
    <property type="entry name" value="AMP-binding"/>
    <property type="match status" value="1"/>
</dbReference>
<gene>
    <name evidence="6" type="ORF">CEPIT_LOCUS44067</name>
</gene>
<dbReference type="CDD" id="cd05930">
    <property type="entry name" value="A_NRPS"/>
    <property type="match status" value="1"/>
</dbReference>
<dbReference type="Gene3D" id="3.40.50.12780">
    <property type="entry name" value="N-terminal domain of ligase-like"/>
    <property type="match status" value="1"/>
</dbReference>
<dbReference type="SUPFAM" id="SSF50998">
    <property type="entry name" value="Quinoprotein alcohol dehydrogenase-like"/>
    <property type="match status" value="1"/>
</dbReference>
<evidence type="ECO:0000259" key="5">
    <source>
        <dbReference type="Pfam" id="PF13570"/>
    </source>
</evidence>
<comment type="caution">
    <text evidence="6">The sequence shown here is derived from an EMBL/GenBank/DDBJ whole genome shotgun (WGS) entry which is preliminary data.</text>
</comment>
<feature type="domain" description="AMP-binding enzyme C-terminal" evidence="4">
    <location>
        <begin position="529"/>
        <end position="606"/>
    </location>
</feature>
<dbReference type="EMBL" id="CAMAPF010001140">
    <property type="protein sequence ID" value="CAH9147877.1"/>
    <property type="molecule type" value="Genomic_DNA"/>
</dbReference>
<dbReference type="SUPFAM" id="SSF47336">
    <property type="entry name" value="ACP-like"/>
    <property type="match status" value="1"/>
</dbReference>
<evidence type="ECO:0000256" key="1">
    <source>
        <dbReference type="ARBA" id="ARBA00004930"/>
    </source>
</evidence>
<organism evidence="6 7">
    <name type="scientific">Cuscuta epithymum</name>
    <dbReference type="NCBI Taxonomy" id="186058"/>
    <lineage>
        <taxon>Eukaryota</taxon>
        <taxon>Viridiplantae</taxon>
        <taxon>Streptophyta</taxon>
        <taxon>Embryophyta</taxon>
        <taxon>Tracheophyta</taxon>
        <taxon>Spermatophyta</taxon>
        <taxon>Magnoliopsida</taxon>
        <taxon>eudicotyledons</taxon>
        <taxon>Gunneridae</taxon>
        <taxon>Pentapetalae</taxon>
        <taxon>asterids</taxon>
        <taxon>lamiids</taxon>
        <taxon>Solanales</taxon>
        <taxon>Convolvulaceae</taxon>
        <taxon>Cuscuteae</taxon>
        <taxon>Cuscuta</taxon>
        <taxon>Cuscuta subgen. Cuscuta</taxon>
    </lineage>
</organism>
<dbReference type="PANTHER" id="PTHR44394">
    <property type="entry name" value="BETA-ALANINE-ACTIVATING ENZYME"/>
    <property type="match status" value="1"/>
</dbReference>
<keyword evidence="7" id="KW-1185">Reference proteome</keyword>
<dbReference type="InterPro" id="IPR015943">
    <property type="entry name" value="WD40/YVTN_repeat-like_dom_sf"/>
</dbReference>
<dbReference type="InterPro" id="IPR018391">
    <property type="entry name" value="PQQ_b-propeller_rpt"/>
</dbReference>
<evidence type="ECO:0000313" key="7">
    <source>
        <dbReference type="Proteomes" id="UP001152523"/>
    </source>
</evidence>
<dbReference type="Pfam" id="PF13193">
    <property type="entry name" value="AMP-binding_C"/>
    <property type="match status" value="1"/>
</dbReference>
<dbReference type="InterPro" id="IPR025110">
    <property type="entry name" value="AMP-bd_C"/>
</dbReference>
<reference evidence="6" key="1">
    <citation type="submission" date="2022-07" db="EMBL/GenBank/DDBJ databases">
        <authorList>
            <person name="Macas J."/>
            <person name="Novak P."/>
            <person name="Neumann P."/>
        </authorList>
    </citation>
    <scope>NUCLEOTIDE SEQUENCE</scope>
</reference>
<name>A0AAV0GIU1_9ASTE</name>
<dbReference type="Gene3D" id="2.130.10.10">
    <property type="entry name" value="YVTN repeat-like/Quinoprotein amine dehydrogenase"/>
    <property type="match status" value="2"/>
</dbReference>
<evidence type="ECO:0000259" key="4">
    <source>
        <dbReference type="Pfam" id="PF13193"/>
    </source>
</evidence>
<proteinExistence type="predicted"/>
<dbReference type="AlphaFoldDB" id="A0AAV0GIU1"/>
<comment type="pathway">
    <text evidence="1">Phytoalexin biosynthesis; 3,4',5-trihydroxystilbene biosynthesis; 3,4',5-trihydroxystilbene from trans-4-coumarate: step 1/2.</text>
</comment>
<evidence type="ECO:0000256" key="2">
    <source>
        <dbReference type="ARBA" id="ARBA00023051"/>
    </source>
</evidence>
<protein>
    <recommendedName>
        <fullName evidence="8">4-coumarate--CoA ligase</fullName>
    </recommendedName>
</protein>
<dbReference type="SUPFAM" id="SSF56801">
    <property type="entry name" value="Acetyl-CoA synthetase-like"/>
    <property type="match status" value="1"/>
</dbReference>
<dbReference type="InterPro" id="IPR052091">
    <property type="entry name" value="Beta-ala_Activ/Resist"/>
</dbReference>
<feature type="domain" description="AMP-dependent synthetase/ligase" evidence="3">
    <location>
        <begin position="140"/>
        <end position="464"/>
    </location>
</feature>
<feature type="domain" description="Pyrrolo-quinoline quinone repeat" evidence="5">
    <location>
        <begin position="817"/>
        <end position="1169"/>
    </location>
</feature>
<dbReference type="GO" id="GO:0009698">
    <property type="term" value="P:phenylpropanoid metabolic process"/>
    <property type="evidence" value="ECO:0007669"/>
    <property type="project" value="UniProtKB-KW"/>
</dbReference>
<dbReference type="InterPro" id="IPR002372">
    <property type="entry name" value="PQQ_rpt_dom"/>
</dbReference>
<dbReference type="InterPro" id="IPR036736">
    <property type="entry name" value="ACP-like_sf"/>
</dbReference>
<evidence type="ECO:0000259" key="3">
    <source>
        <dbReference type="Pfam" id="PF00501"/>
    </source>
</evidence>
<dbReference type="SMART" id="SM00564">
    <property type="entry name" value="PQQ"/>
    <property type="match status" value="4"/>
</dbReference>
<dbReference type="InterPro" id="IPR011047">
    <property type="entry name" value="Quinoprotein_ADH-like_sf"/>
</dbReference>